<dbReference type="EMBL" id="FOAD01000003">
    <property type="protein sequence ID" value="SEL23767.1"/>
    <property type="molecule type" value="Genomic_DNA"/>
</dbReference>
<organism evidence="1 2">
    <name type="scientific">Haloferax larsenii</name>
    <dbReference type="NCBI Taxonomy" id="302484"/>
    <lineage>
        <taxon>Archaea</taxon>
        <taxon>Methanobacteriati</taxon>
        <taxon>Methanobacteriota</taxon>
        <taxon>Stenosarchaea group</taxon>
        <taxon>Halobacteria</taxon>
        <taxon>Halobacteriales</taxon>
        <taxon>Haloferacaceae</taxon>
        <taxon>Haloferax</taxon>
    </lineage>
</organism>
<name>A0A1H7NLI8_HALLR</name>
<protein>
    <submittedName>
        <fullName evidence="1">Uncharacterized protein</fullName>
    </submittedName>
</protein>
<gene>
    <name evidence="1" type="ORF">SAMN04488691_103351</name>
</gene>
<proteinExistence type="predicted"/>
<dbReference type="RefSeq" id="WP_074793356.1">
    <property type="nucleotide sequence ID" value="NZ_FOAD01000003.1"/>
</dbReference>
<accession>A0A1H7NLI8</accession>
<reference evidence="1 2" key="1">
    <citation type="submission" date="2016-10" db="EMBL/GenBank/DDBJ databases">
        <authorList>
            <person name="de Groot N.N."/>
        </authorList>
    </citation>
    <scope>NUCLEOTIDE SEQUENCE [LARGE SCALE GENOMIC DNA]</scope>
    <source>
        <strain evidence="1 2">CDM_5</strain>
    </source>
</reference>
<dbReference type="Proteomes" id="UP000183894">
    <property type="component" value="Unassembled WGS sequence"/>
</dbReference>
<dbReference type="OrthoDB" id="282026at2157"/>
<evidence type="ECO:0000313" key="1">
    <source>
        <dbReference type="EMBL" id="SEL23767.1"/>
    </source>
</evidence>
<dbReference type="AlphaFoldDB" id="A0A1H7NLI8"/>
<sequence length="84" mass="9528">MSNHEAVFEIESPADATATRRILAHAYDTIREESRTVREGTEDATELLDSFEALRDAVQSQSPGRLTITYRSFDEEFDSSESRD</sequence>
<evidence type="ECO:0000313" key="2">
    <source>
        <dbReference type="Proteomes" id="UP000183894"/>
    </source>
</evidence>